<keyword evidence="3" id="KW-1185">Reference proteome</keyword>
<dbReference type="HOGENOM" id="CLU_101499_0_0_1"/>
<name>R8BM87_PHAM7</name>
<protein>
    <submittedName>
        <fullName evidence="2">Uncharacterized protein</fullName>
    </submittedName>
</protein>
<sequence>MHVIQGSEVPTDRDPPTEARLLSPFRPLSRVPTSLLKTCKQVYAEARCIPFHENEFVFVNWFSSGLSAARAFTKGLQPWQRSSMRYVRLELQGSDLAGDRLRDWREVCEFWADGLKGLRLKILVDGRVFIPHFGVGYMDDADQLLDAQELIGDNDEWIQDGLKRLVALRHLEIELAESQWSNDQKVEWCNDLSKKLNAERKETDQATVLCVERATRKAYEDAKASELSKY</sequence>
<accession>R8BM87</accession>
<reference evidence="3" key="1">
    <citation type="journal article" date="2013" name="Genome Announc.">
        <title>Draft genome sequence of the ascomycete Phaeoacremonium aleophilum strain UCR-PA7, a causal agent of the esca disease complex in grapevines.</title>
        <authorList>
            <person name="Blanco-Ulate B."/>
            <person name="Rolshausen P."/>
            <person name="Cantu D."/>
        </authorList>
    </citation>
    <scope>NUCLEOTIDE SEQUENCE [LARGE SCALE GENOMIC DNA]</scope>
    <source>
        <strain evidence="3">UCR-PA7</strain>
    </source>
</reference>
<dbReference type="eggNOG" id="ENOG502T15A">
    <property type="taxonomic scope" value="Eukaryota"/>
</dbReference>
<dbReference type="PANTHER" id="PTHR38790:SF4">
    <property type="entry name" value="2EXR DOMAIN-CONTAINING PROTEIN"/>
    <property type="match status" value="1"/>
</dbReference>
<organism evidence="2 3">
    <name type="scientific">Phaeoacremonium minimum (strain UCR-PA7)</name>
    <name type="common">Esca disease fungus</name>
    <name type="synonym">Togninia minima</name>
    <dbReference type="NCBI Taxonomy" id="1286976"/>
    <lineage>
        <taxon>Eukaryota</taxon>
        <taxon>Fungi</taxon>
        <taxon>Dikarya</taxon>
        <taxon>Ascomycota</taxon>
        <taxon>Pezizomycotina</taxon>
        <taxon>Sordariomycetes</taxon>
        <taxon>Sordariomycetidae</taxon>
        <taxon>Togniniales</taxon>
        <taxon>Togniniaceae</taxon>
        <taxon>Phaeoacremonium</taxon>
    </lineage>
</organism>
<dbReference type="PANTHER" id="PTHR38790">
    <property type="entry name" value="2EXR DOMAIN-CONTAINING PROTEIN-RELATED"/>
    <property type="match status" value="1"/>
</dbReference>
<dbReference type="EMBL" id="KB933081">
    <property type="protein sequence ID" value="EOO00498.1"/>
    <property type="molecule type" value="Genomic_DNA"/>
</dbReference>
<evidence type="ECO:0000313" key="2">
    <source>
        <dbReference type="EMBL" id="EOO00498.1"/>
    </source>
</evidence>
<evidence type="ECO:0000313" key="3">
    <source>
        <dbReference type="Proteomes" id="UP000014074"/>
    </source>
</evidence>
<dbReference type="OrthoDB" id="5413827at2759"/>
<proteinExistence type="predicted"/>
<dbReference type="KEGG" id="tmn:UCRPA7_4011"/>
<dbReference type="Proteomes" id="UP000014074">
    <property type="component" value="Unassembled WGS sequence"/>
</dbReference>
<dbReference type="RefSeq" id="XP_007914767.1">
    <property type="nucleotide sequence ID" value="XM_007916576.1"/>
</dbReference>
<feature type="region of interest" description="Disordered" evidence="1">
    <location>
        <begin position="1"/>
        <end position="20"/>
    </location>
</feature>
<dbReference type="AlphaFoldDB" id="R8BM87"/>
<evidence type="ECO:0000256" key="1">
    <source>
        <dbReference type="SAM" id="MobiDB-lite"/>
    </source>
</evidence>
<dbReference type="GeneID" id="19324419"/>
<gene>
    <name evidence="2" type="ORF">UCRPA7_4011</name>
</gene>